<evidence type="ECO:0000259" key="1">
    <source>
        <dbReference type="Pfam" id="PF08212"/>
    </source>
</evidence>
<name>A0A4R3JJV0_9RHOB</name>
<evidence type="ECO:0000313" key="3">
    <source>
        <dbReference type="Proteomes" id="UP000295696"/>
    </source>
</evidence>
<dbReference type="AlphaFoldDB" id="A0A4R3JJV0"/>
<accession>A0A4R3JJV0</accession>
<dbReference type="InterPro" id="IPR012674">
    <property type="entry name" value="Calycin"/>
</dbReference>
<dbReference type="Gene3D" id="2.40.128.20">
    <property type="match status" value="1"/>
</dbReference>
<protein>
    <submittedName>
        <fullName evidence="2">Apolipoprotein D and lipocalin family protein</fullName>
    </submittedName>
</protein>
<dbReference type="SUPFAM" id="SSF50814">
    <property type="entry name" value="Lipocalins"/>
    <property type="match status" value="1"/>
</dbReference>
<dbReference type="Proteomes" id="UP000295696">
    <property type="component" value="Unassembled WGS sequence"/>
</dbReference>
<keyword evidence="3" id="KW-1185">Reference proteome</keyword>
<organism evidence="2 3">
    <name type="scientific">Primorskyibacter sedentarius</name>
    <dbReference type="NCBI Taxonomy" id="745311"/>
    <lineage>
        <taxon>Bacteria</taxon>
        <taxon>Pseudomonadati</taxon>
        <taxon>Pseudomonadota</taxon>
        <taxon>Alphaproteobacteria</taxon>
        <taxon>Rhodobacterales</taxon>
        <taxon>Roseobacteraceae</taxon>
        <taxon>Primorskyibacter</taxon>
    </lineage>
</organism>
<feature type="domain" description="Lipocalin/cytosolic fatty-acid binding" evidence="1">
    <location>
        <begin position="84"/>
        <end position="145"/>
    </location>
</feature>
<proteinExistence type="predicted"/>
<dbReference type="EMBL" id="SLZU01000003">
    <property type="protein sequence ID" value="TCS65586.1"/>
    <property type="molecule type" value="Genomic_DNA"/>
</dbReference>
<comment type="caution">
    <text evidence="2">The sequence shown here is derived from an EMBL/GenBank/DDBJ whole genome shotgun (WGS) entry which is preliminary data.</text>
</comment>
<sequence length="146" mass="16091">MPQVSYRDSSVAISSSTRFDPQRFAGTWTRLASFNPEYDGAACKEIRFTPMLDGRMAVAGCQPSPGRAAGTVLYTVAPFGRLEAEGAEPIWILWVAEDFGTAVLGTPSGSFGWILNRGDGIRPDRFRAARELLDFNGYDTARLRRH</sequence>
<dbReference type="Pfam" id="PF08212">
    <property type="entry name" value="Lipocalin_2"/>
    <property type="match status" value="1"/>
</dbReference>
<keyword evidence="2" id="KW-0449">Lipoprotein</keyword>
<reference evidence="2 3" key="1">
    <citation type="submission" date="2019-03" db="EMBL/GenBank/DDBJ databases">
        <title>Genomic Encyclopedia of Type Strains, Phase IV (KMG-IV): sequencing the most valuable type-strain genomes for metagenomic binning, comparative biology and taxonomic classification.</title>
        <authorList>
            <person name="Goeker M."/>
        </authorList>
    </citation>
    <scope>NUCLEOTIDE SEQUENCE [LARGE SCALE GENOMIC DNA]</scope>
    <source>
        <strain evidence="2 3">DSM 104836</strain>
    </source>
</reference>
<gene>
    <name evidence="2" type="ORF">EDD52_1031</name>
</gene>
<dbReference type="InterPro" id="IPR000566">
    <property type="entry name" value="Lipocln_cytosolic_FA-bd_dom"/>
</dbReference>
<dbReference type="RefSeq" id="WP_165907469.1">
    <property type="nucleotide sequence ID" value="NZ_SLZU01000003.1"/>
</dbReference>
<evidence type="ECO:0000313" key="2">
    <source>
        <dbReference type="EMBL" id="TCS65586.1"/>
    </source>
</evidence>